<dbReference type="RefSeq" id="WP_145282206.1">
    <property type="nucleotide sequence ID" value="NZ_CP036318.1"/>
</dbReference>
<organism evidence="2 3">
    <name type="scientific">Rosistilla oblonga</name>
    <dbReference type="NCBI Taxonomy" id="2527990"/>
    <lineage>
        <taxon>Bacteria</taxon>
        <taxon>Pseudomonadati</taxon>
        <taxon>Planctomycetota</taxon>
        <taxon>Planctomycetia</taxon>
        <taxon>Pirellulales</taxon>
        <taxon>Pirellulaceae</taxon>
        <taxon>Rosistilla</taxon>
    </lineage>
</organism>
<accession>A0A518IND5</accession>
<evidence type="ECO:0000313" key="3">
    <source>
        <dbReference type="Proteomes" id="UP000316770"/>
    </source>
</evidence>
<name>A0A518IND5_9BACT</name>
<gene>
    <name evidence="2" type="ORF">Mal33_05680</name>
</gene>
<keyword evidence="1" id="KW-0812">Transmembrane</keyword>
<dbReference type="EMBL" id="CP036318">
    <property type="protein sequence ID" value="QDV54613.1"/>
    <property type="molecule type" value="Genomic_DNA"/>
</dbReference>
<sequence>MPHLAAILYAMIIIGVILFQCCLIAGAPWGPVTQGGQHPGALPAKGRVAALLSAALLAFMAAGITSAAGLAPHWQNWTGWAALGVQSLSTLLNWITPSRPERRLWGPVTSIMLGLATFAVVAGK</sequence>
<keyword evidence="1" id="KW-0472">Membrane</keyword>
<feature type="transmembrane region" description="Helical" evidence="1">
    <location>
        <begin position="48"/>
        <end position="71"/>
    </location>
</feature>
<keyword evidence="3" id="KW-1185">Reference proteome</keyword>
<protein>
    <submittedName>
        <fullName evidence="2">Uncharacterized protein</fullName>
    </submittedName>
</protein>
<dbReference type="AlphaFoldDB" id="A0A518IND5"/>
<dbReference type="Proteomes" id="UP000316770">
    <property type="component" value="Chromosome"/>
</dbReference>
<feature type="transmembrane region" description="Helical" evidence="1">
    <location>
        <begin position="6"/>
        <end position="27"/>
    </location>
</feature>
<keyword evidence="1" id="KW-1133">Transmembrane helix</keyword>
<feature type="transmembrane region" description="Helical" evidence="1">
    <location>
        <begin position="104"/>
        <end position="123"/>
    </location>
</feature>
<evidence type="ECO:0000313" key="2">
    <source>
        <dbReference type="EMBL" id="QDV54613.1"/>
    </source>
</evidence>
<proteinExistence type="predicted"/>
<reference evidence="2 3" key="1">
    <citation type="submission" date="2019-02" db="EMBL/GenBank/DDBJ databases">
        <title>Deep-cultivation of Planctomycetes and their phenomic and genomic characterization uncovers novel biology.</title>
        <authorList>
            <person name="Wiegand S."/>
            <person name="Jogler M."/>
            <person name="Boedeker C."/>
            <person name="Pinto D."/>
            <person name="Vollmers J."/>
            <person name="Rivas-Marin E."/>
            <person name="Kohn T."/>
            <person name="Peeters S.H."/>
            <person name="Heuer A."/>
            <person name="Rast P."/>
            <person name="Oberbeckmann S."/>
            <person name="Bunk B."/>
            <person name="Jeske O."/>
            <person name="Meyerdierks A."/>
            <person name="Storesund J.E."/>
            <person name="Kallscheuer N."/>
            <person name="Luecker S."/>
            <person name="Lage O.M."/>
            <person name="Pohl T."/>
            <person name="Merkel B.J."/>
            <person name="Hornburger P."/>
            <person name="Mueller R.-W."/>
            <person name="Bruemmer F."/>
            <person name="Labrenz M."/>
            <person name="Spormann A.M."/>
            <person name="Op den Camp H."/>
            <person name="Overmann J."/>
            <person name="Amann R."/>
            <person name="Jetten M.S.M."/>
            <person name="Mascher T."/>
            <person name="Medema M.H."/>
            <person name="Devos D.P."/>
            <person name="Kaster A.-K."/>
            <person name="Ovreas L."/>
            <person name="Rohde M."/>
            <person name="Galperin M.Y."/>
            <person name="Jogler C."/>
        </authorList>
    </citation>
    <scope>NUCLEOTIDE SEQUENCE [LARGE SCALE GENOMIC DNA]</scope>
    <source>
        <strain evidence="2 3">Mal33</strain>
    </source>
</reference>
<evidence type="ECO:0000256" key="1">
    <source>
        <dbReference type="SAM" id="Phobius"/>
    </source>
</evidence>